<sequence>MTLVDIIFNYGGEWIKNLNIMYSHKLIDTWTSYDPNLLSFIDIANEYTSKFGYLGVQQLMLLFPLLVSEEFKVLNIYVVDQGEESLEDHNISQHFESYVPTIDVGTNCESDNESGKTPQNLEKKEKKFWGCRLCLWVPSTDGRSFHGS</sequence>
<accession>A0AAF0R2K2</accession>
<protein>
    <submittedName>
        <fullName evidence="1">Uncharacterized protein</fullName>
    </submittedName>
</protein>
<keyword evidence="2" id="KW-1185">Reference proteome</keyword>
<dbReference type="Proteomes" id="UP001234989">
    <property type="component" value="Chromosome 6"/>
</dbReference>
<dbReference type="AlphaFoldDB" id="A0AAF0R2K2"/>
<evidence type="ECO:0000313" key="2">
    <source>
        <dbReference type="Proteomes" id="UP001234989"/>
    </source>
</evidence>
<dbReference type="EMBL" id="CP133617">
    <property type="protein sequence ID" value="WMV33215.1"/>
    <property type="molecule type" value="Genomic_DNA"/>
</dbReference>
<reference evidence="1" key="1">
    <citation type="submission" date="2023-08" db="EMBL/GenBank/DDBJ databases">
        <title>A de novo genome assembly of Solanum verrucosum Schlechtendal, a Mexican diploid species geographically isolated from the other diploid A-genome species in potato relatives.</title>
        <authorList>
            <person name="Hosaka K."/>
        </authorList>
    </citation>
    <scope>NUCLEOTIDE SEQUENCE</scope>
    <source>
        <tissue evidence="1">Young leaves</tissue>
    </source>
</reference>
<name>A0AAF0R2K2_SOLVR</name>
<gene>
    <name evidence="1" type="ORF">MTR67_026600</name>
</gene>
<evidence type="ECO:0000313" key="1">
    <source>
        <dbReference type="EMBL" id="WMV33215.1"/>
    </source>
</evidence>
<organism evidence="1 2">
    <name type="scientific">Solanum verrucosum</name>
    <dbReference type="NCBI Taxonomy" id="315347"/>
    <lineage>
        <taxon>Eukaryota</taxon>
        <taxon>Viridiplantae</taxon>
        <taxon>Streptophyta</taxon>
        <taxon>Embryophyta</taxon>
        <taxon>Tracheophyta</taxon>
        <taxon>Spermatophyta</taxon>
        <taxon>Magnoliopsida</taxon>
        <taxon>eudicotyledons</taxon>
        <taxon>Gunneridae</taxon>
        <taxon>Pentapetalae</taxon>
        <taxon>asterids</taxon>
        <taxon>lamiids</taxon>
        <taxon>Solanales</taxon>
        <taxon>Solanaceae</taxon>
        <taxon>Solanoideae</taxon>
        <taxon>Solaneae</taxon>
        <taxon>Solanum</taxon>
    </lineage>
</organism>
<proteinExistence type="predicted"/>